<protein>
    <recommendedName>
        <fullName evidence="4">Secondary thiamine-phosphate synthase enzyme</fullName>
    </recommendedName>
</protein>
<reference evidence="2 3" key="1">
    <citation type="submission" date="2016-04" db="EMBL/GenBank/DDBJ databases">
        <authorList>
            <person name="Evans L.H."/>
            <person name="Alamgir A."/>
            <person name="Owens N."/>
            <person name="Weber N.D."/>
            <person name="Virtaneva K."/>
            <person name="Barbian K."/>
            <person name="Babar A."/>
            <person name="Rosenke K."/>
        </authorList>
    </citation>
    <scope>NUCLEOTIDE SEQUENCE [LARGE SCALE GENOMIC DNA]</scope>
    <source>
        <strain evidence="2 3">LMa1</strain>
    </source>
</reference>
<dbReference type="InterPro" id="IPR035917">
    <property type="entry name" value="YjbQ-like_sf"/>
</dbReference>
<comment type="caution">
    <text evidence="2">The sequence shown here is derived from an EMBL/GenBank/DDBJ whole genome shotgun (WGS) entry which is preliminary data.</text>
</comment>
<dbReference type="Gene3D" id="2.60.120.460">
    <property type="entry name" value="YjbQ-like"/>
    <property type="match status" value="1"/>
</dbReference>
<gene>
    <name evidence="2" type="ORF">A6M21_06355</name>
</gene>
<evidence type="ECO:0000256" key="1">
    <source>
        <dbReference type="ARBA" id="ARBA00005534"/>
    </source>
</evidence>
<evidence type="ECO:0008006" key="4">
    <source>
        <dbReference type="Google" id="ProtNLM"/>
    </source>
</evidence>
<keyword evidence="3" id="KW-1185">Reference proteome</keyword>
<evidence type="ECO:0000313" key="3">
    <source>
        <dbReference type="Proteomes" id="UP000078532"/>
    </source>
</evidence>
<evidence type="ECO:0000313" key="2">
    <source>
        <dbReference type="EMBL" id="OAT85528.1"/>
    </source>
</evidence>
<dbReference type="NCBIfam" id="TIGR00149">
    <property type="entry name" value="TIGR00149_YjbQ"/>
    <property type="match status" value="1"/>
</dbReference>
<dbReference type="PANTHER" id="PTHR30615">
    <property type="entry name" value="UNCHARACTERIZED PROTEIN YJBQ-RELATED"/>
    <property type="match status" value="1"/>
</dbReference>
<organism evidence="2 3">
    <name type="scientific">Desulfotomaculum copahuensis</name>
    <dbReference type="NCBI Taxonomy" id="1838280"/>
    <lineage>
        <taxon>Bacteria</taxon>
        <taxon>Bacillati</taxon>
        <taxon>Bacillota</taxon>
        <taxon>Clostridia</taxon>
        <taxon>Eubacteriales</taxon>
        <taxon>Desulfotomaculaceae</taxon>
        <taxon>Desulfotomaculum</taxon>
    </lineage>
</organism>
<dbReference type="OrthoDB" id="9801725at2"/>
<accession>A0A1B7LHC8</accession>
<proteinExistence type="inferred from homology"/>
<dbReference type="SUPFAM" id="SSF111038">
    <property type="entry name" value="YjbQ-like"/>
    <property type="match status" value="1"/>
</dbReference>
<dbReference type="InterPro" id="IPR001602">
    <property type="entry name" value="UPF0047_YjbQ-like"/>
</dbReference>
<sequence>MDTLTTLTVNTGGRAELVDITAQVRQAVAGRDVREGVCHLFVPHTTAGITINEHTDPTVARDILAALEKLVPWTGDYHHGEGNSAAHIKAGLTGSGLTVPISGGRLVLGTWQGIFLCEFDGPRQRRVIVKIIAA</sequence>
<dbReference type="PANTHER" id="PTHR30615:SF8">
    <property type="entry name" value="UPF0047 PROTEIN C4A8.02C"/>
    <property type="match status" value="1"/>
</dbReference>
<dbReference type="STRING" id="1838280.A6M21_06355"/>
<dbReference type="EMBL" id="LYVF01000062">
    <property type="protein sequence ID" value="OAT85528.1"/>
    <property type="molecule type" value="Genomic_DNA"/>
</dbReference>
<name>A0A1B7LHC8_9FIRM</name>
<dbReference type="AlphaFoldDB" id="A0A1B7LHC8"/>
<comment type="similarity">
    <text evidence="1">Belongs to the UPF0047 family.</text>
</comment>
<dbReference type="PIRSF" id="PIRSF004681">
    <property type="entry name" value="UCP004681"/>
    <property type="match status" value="1"/>
</dbReference>
<dbReference type="Pfam" id="PF01894">
    <property type="entry name" value="YjbQ"/>
    <property type="match status" value="1"/>
</dbReference>
<dbReference type="RefSeq" id="WP_066666873.1">
    <property type="nucleotide sequence ID" value="NZ_LYVF01000062.1"/>
</dbReference>
<dbReference type="Proteomes" id="UP000078532">
    <property type="component" value="Unassembled WGS sequence"/>
</dbReference>